<evidence type="ECO:0000313" key="5">
    <source>
        <dbReference type="Proteomes" id="UP001620514"/>
    </source>
</evidence>
<keyword evidence="2" id="KW-0812">Transmembrane</keyword>
<keyword evidence="3" id="KW-0732">Signal</keyword>
<evidence type="ECO:0000256" key="3">
    <source>
        <dbReference type="SAM" id="SignalP"/>
    </source>
</evidence>
<sequence length="380" mass="40254">MLKAALPLLIALLLPSLTVMAAAGDNTDPTPSGGIALGQSLYAAPASSVKGTVTETSPAAAAAPVPSTASVAPVPTPPATVASAPVDTPPSNPPMIETSGARNTAVARDHLVAPGNNDDNKGEPDEYFRWNNGHSGIKYNDMVIGAVTLVLAIFTGFLWLSTRSLWRETRAGGRTAETSARAAEKSAEAARASVDAAIAAERPRWVVSSMRLLLNDMSPSLEDRTGVVEVTLLNLGRTAAEIIRIALKPTLAFNLEPKPRYPLGLAKTPVQFSDVVSNGETYTFREPVHLTGQQVRDLMEERTNLFAYGYVAYRDFLDEHWEKGFVGMLDMTTPNGYPIMGSPSEGNGGGLFIQPPAEAELQAYTYTVGDAMRAAQASGI</sequence>
<feature type="transmembrane region" description="Helical" evidence="2">
    <location>
        <begin position="142"/>
        <end position="160"/>
    </location>
</feature>
<reference evidence="4 5" key="1">
    <citation type="submission" date="2024-11" db="EMBL/GenBank/DDBJ databases">
        <title>Using genomics to understand microbial adaptation to soil warming.</title>
        <authorList>
            <person name="Deangelis K.M. PhD."/>
        </authorList>
    </citation>
    <scope>NUCLEOTIDE SEQUENCE [LARGE SCALE GENOMIC DNA]</scope>
    <source>
        <strain evidence="4 5">GAS97</strain>
    </source>
</reference>
<evidence type="ECO:0000256" key="1">
    <source>
        <dbReference type="SAM" id="MobiDB-lite"/>
    </source>
</evidence>
<gene>
    <name evidence="4" type="ORF">ABH943_007293</name>
</gene>
<feature type="chain" id="PRO_5045459911" description="FHA domain-containing protein" evidence="3">
    <location>
        <begin position="22"/>
        <end position="380"/>
    </location>
</feature>
<protein>
    <recommendedName>
        <fullName evidence="6">FHA domain-containing protein</fullName>
    </recommendedName>
</protein>
<feature type="signal peptide" evidence="3">
    <location>
        <begin position="1"/>
        <end position="21"/>
    </location>
</feature>
<name>A0ABW8MV23_9BURK</name>
<feature type="region of interest" description="Disordered" evidence="1">
    <location>
        <begin position="80"/>
        <end position="99"/>
    </location>
</feature>
<organism evidence="4 5">
    <name type="scientific">Caballeronia udeis</name>
    <dbReference type="NCBI Taxonomy" id="1232866"/>
    <lineage>
        <taxon>Bacteria</taxon>
        <taxon>Pseudomonadati</taxon>
        <taxon>Pseudomonadota</taxon>
        <taxon>Betaproteobacteria</taxon>
        <taxon>Burkholderiales</taxon>
        <taxon>Burkholderiaceae</taxon>
        <taxon>Caballeronia</taxon>
    </lineage>
</organism>
<comment type="caution">
    <text evidence="4">The sequence shown here is derived from an EMBL/GenBank/DDBJ whole genome shotgun (WGS) entry which is preliminary data.</text>
</comment>
<dbReference type="Proteomes" id="UP001620514">
    <property type="component" value="Unassembled WGS sequence"/>
</dbReference>
<evidence type="ECO:0000256" key="2">
    <source>
        <dbReference type="SAM" id="Phobius"/>
    </source>
</evidence>
<evidence type="ECO:0008006" key="6">
    <source>
        <dbReference type="Google" id="ProtNLM"/>
    </source>
</evidence>
<keyword evidence="2" id="KW-0472">Membrane</keyword>
<dbReference type="EMBL" id="JBIYDN010000033">
    <property type="protein sequence ID" value="MFK4447257.1"/>
    <property type="molecule type" value="Genomic_DNA"/>
</dbReference>
<keyword evidence="2" id="KW-1133">Transmembrane helix</keyword>
<proteinExistence type="predicted"/>
<accession>A0ABW8MV23</accession>
<evidence type="ECO:0000313" key="4">
    <source>
        <dbReference type="EMBL" id="MFK4447257.1"/>
    </source>
</evidence>
<dbReference type="RefSeq" id="WP_404612724.1">
    <property type="nucleotide sequence ID" value="NZ_JBIYDN010000033.1"/>
</dbReference>
<keyword evidence="5" id="KW-1185">Reference proteome</keyword>